<comment type="cofactor">
    <cofactor evidence="1">
        <name>Mg(2+)</name>
        <dbReference type="ChEBI" id="CHEBI:18420"/>
    </cofactor>
</comment>
<dbReference type="NCBIfam" id="TIGR01509">
    <property type="entry name" value="HAD-SF-IA-v3"/>
    <property type="match status" value="1"/>
</dbReference>
<dbReference type="EMBL" id="CXPG01000025">
    <property type="protein sequence ID" value="CTQ34727.1"/>
    <property type="molecule type" value="Genomic_DNA"/>
</dbReference>
<dbReference type="InterPro" id="IPR006439">
    <property type="entry name" value="HAD-SF_hydro_IA"/>
</dbReference>
<keyword evidence="6" id="KW-1185">Reference proteome</keyword>
<dbReference type="Proteomes" id="UP000048908">
    <property type="component" value="Unassembled WGS sequence"/>
</dbReference>
<proteinExistence type="inferred from homology"/>
<reference evidence="5 6" key="1">
    <citation type="submission" date="2015-07" db="EMBL/GenBank/DDBJ databases">
        <authorList>
            <person name="Noorani M."/>
        </authorList>
    </citation>
    <scope>NUCLEOTIDE SEQUENCE [LARGE SCALE GENOMIC DNA]</scope>
    <source>
        <strain evidence="5 6">CECT 5088</strain>
    </source>
</reference>
<dbReference type="RefSeq" id="WP_055684095.1">
    <property type="nucleotide sequence ID" value="NZ_CXPG01000025.1"/>
</dbReference>
<dbReference type="GO" id="GO:0046872">
    <property type="term" value="F:metal ion binding"/>
    <property type="evidence" value="ECO:0007669"/>
    <property type="project" value="UniProtKB-KW"/>
</dbReference>
<dbReference type="EC" id="3.1.3.18" evidence="5"/>
<evidence type="ECO:0000256" key="3">
    <source>
        <dbReference type="ARBA" id="ARBA00022723"/>
    </source>
</evidence>
<dbReference type="OrthoDB" id="9797743at2"/>
<dbReference type="AlphaFoldDB" id="A0A0M6XVY9"/>
<dbReference type="GO" id="GO:0008967">
    <property type="term" value="F:phosphoglycolate phosphatase activity"/>
    <property type="evidence" value="ECO:0007669"/>
    <property type="project" value="UniProtKB-EC"/>
</dbReference>
<dbReference type="InterPro" id="IPR036412">
    <property type="entry name" value="HAD-like_sf"/>
</dbReference>
<comment type="similarity">
    <text evidence="2">Belongs to the HAD-like hydrolase superfamily. CbbY/CbbZ/Gph/YieH family.</text>
</comment>
<dbReference type="SFLD" id="SFLDG01129">
    <property type="entry name" value="C1.5:_HAD__Beta-PGM__Phosphata"/>
    <property type="match status" value="1"/>
</dbReference>
<dbReference type="Gene3D" id="3.40.50.1000">
    <property type="entry name" value="HAD superfamily/HAD-like"/>
    <property type="match status" value="1"/>
</dbReference>
<keyword evidence="4" id="KW-0460">Magnesium</keyword>
<dbReference type="SFLD" id="SFLDS00003">
    <property type="entry name" value="Haloacid_Dehalogenase"/>
    <property type="match status" value="1"/>
</dbReference>
<dbReference type="SFLD" id="SFLDG01135">
    <property type="entry name" value="C1.5.6:_HAD__Beta-PGM__Phospha"/>
    <property type="match status" value="1"/>
</dbReference>
<protein>
    <submittedName>
        <fullName evidence="5">Phosphoglycolate phosphatase</fullName>
        <ecNumber evidence="5">3.1.3.18</ecNumber>
    </submittedName>
</protein>
<name>A0A0M6XVY9_9RHOB</name>
<dbReference type="InterPro" id="IPR051600">
    <property type="entry name" value="Beta-PGM-like"/>
</dbReference>
<dbReference type="PANTHER" id="PTHR46193">
    <property type="entry name" value="6-PHOSPHOGLUCONATE PHOSPHATASE"/>
    <property type="match status" value="1"/>
</dbReference>
<evidence type="ECO:0000313" key="6">
    <source>
        <dbReference type="Proteomes" id="UP000048908"/>
    </source>
</evidence>
<dbReference type="SUPFAM" id="SSF56784">
    <property type="entry name" value="HAD-like"/>
    <property type="match status" value="1"/>
</dbReference>
<gene>
    <name evidence="5" type="primary">gph_3</name>
    <name evidence="5" type="ORF">JAN5088_03523</name>
</gene>
<accession>A0A0M6XVY9</accession>
<evidence type="ECO:0000313" key="5">
    <source>
        <dbReference type="EMBL" id="CTQ34727.1"/>
    </source>
</evidence>
<dbReference type="InterPro" id="IPR023198">
    <property type="entry name" value="PGP-like_dom2"/>
</dbReference>
<keyword evidence="5" id="KW-0378">Hydrolase</keyword>
<dbReference type="PRINTS" id="PR00413">
    <property type="entry name" value="HADHALOGNASE"/>
</dbReference>
<sequence>MTGAAIRAVIFDLDGCLVDSEPLVLGAIAAEMRALGIADATAEEIRASFLGRSMDRIRAHVAARLGRPCPAEFGQRVEERLARSYPTDLRLSDGAPALLDRLDALGMRYGIATGGSVRRLEMTLEAVDLTARFAGTGVSADEVAEGKPAPDVFLRAAERLGVAPRQCLVIEDSPHGIEGARRAGMPALGYVGGSHLQGIRDDHAEVLRRAGAAEVHRGLDTIGVWIDAQHMQGASR</sequence>
<dbReference type="InterPro" id="IPR023214">
    <property type="entry name" value="HAD_sf"/>
</dbReference>
<dbReference type="Gene3D" id="1.10.150.240">
    <property type="entry name" value="Putative phosphatase, domain 2"/>
    <property type="match status" value="1"/>
</dbReference>
<dbReference type="NCBIfam" id="TIGR01549">
    <property type="entry name" value="HAD-SF-IA-v1"/>
    <property type="match status" value="1"/>
</dbReference>
<evidence type="ECO:0000256" key="1">
    <source>
        <dbReference type="ARBA" id="ARBA00001946"/>
    </source>
</evidence>
<dbReference type="STRING" id="282197.SAMN04488517_11132"/>
<evidence type="ECO:0000256" key="4">
    <source>
        <dbReference type="ARBA" id="ARBA00022842"/>
    </source>
</evidence>
<evidence type="ECO:0000256" key="2">
    <source>
        <dbReference type="ARBA" id="ARBA00006171"/>
    </source>
</evidence>
<dbReference type="Pfam" id="PF00702">
    <property type="entry name" value="Hydrolase"/>
    <property type="match status" value="1"/>
</dbReference>
<dbReference type="PANTHER" id="PTHR46193:SF10">
    <property type="entry name" value="6-PHOSPHOGLUCONATE PHOSPHATASE"/>
    <property type="match status" value="1"/>
</dbReference>
<keyword evidence="3" id="KW-0479">Metal-binding</keyword>
<organism evidence="5 6">
    <name type="scientific">Jannaschia rubra</name>
    <dbReference type="NCBI Taxonomy" id="282197"/>
    <lineage>
        <taxon>Bacteria</taxon>
        <taxon>Pseudomonadati</taxon>
        <taxon>Pseudomonadota</taxon>
        <taxon>Alphaproteobacteria</taxon>
        <taxon>Rhodobacterales</taxon>
        <taxon>Roseobacteraceae</taxon>
        <taxon>Jannaschia</taxon>
    </lineage>
</organism>